<reference evidence="1 2" key="1">
    <citation type="submission" date="2017-11" db="EMBL/GenBank/DDBJ databases">
        <title>Genome sequence of Entomoplasma melaleucae M1 (ATCC 49191).</title>
        <authorList>
            <person name="Lo W.-S."/>
            <person name="Gasparich G.E."/>
            <person name="Kuo C.-H."/>
        </authorList>
    </citation>
    <scope>NUCLEOTIDE SEQUENCE [LARGE SCALE GENOMIC DNA]</scope>
    <source>
        <strain evidence="1 2">M1</strain>
    </source>
</reference>
<evidence type="ECO:0000313" key="2">
    <source>
        <dbReference type="Proteomes" id="UP000231896"/>
    </source>
</evidence>
<dbReference type="AlphaFoldDB" id="A0A2K8NX60"/>
<evidence type="ECO:0000313" key="1">
    <source>
        <dbReference type="EMBL" id="ATZ17778.1"/>
    </source>
</evidence>
<organism evidence="1 2">
    <name type="scientific">Mesoplasma melaleucae</name>
    <dbReference type="NCBI Taxonomy" id="81459"/>
    <lineage>
        <taxon>Bacteria</taxon>
        <taxon>Bacillati</taxon>
        <taxon>Mycoplasmatota</taxon>
        <taxon>Mollicutes</taxon>
        <taxon>Entomoplasmatales</taxon>
        <taxon>Entomoplasmataceae</taxon>
        <taxon>Mesoplasma</taxon>
    </lineage>
</organism>
<accession>A0A2K8NX60</accession>
<dbReference type="STRING" id="1408435.GCA_000685885_01489"/>
<protein>
    <submittedName>
        <fullName evidence="1">Uncharacterized protein</fullName>
    </submittedName>
</protein>
<sequence length="37" mass="4407">MDNLNILEKYEIDKSLFEVVGANNEEAKHIYSKPYKY</sequence>
<dbReference type="KEGG" id="eml:EMELA_v1c02050"/>
<keyword evidence="2" id="KW-1185">Reference proteome</keyword>
<dbReference type="EMBL" id="CP024964">
    <property type="protein sequence ID" value="ATZ17778.1"/>
    <property type="molecule type" value="Genomic_DNA"/>
</dbReference>
<gene>
    <name evidence="1" type="ORF">EMELA_v1c02050</name>
</gene>
<proteinExistence type="predicted"/>
<name>A0A2K8NX60_9MOLU</name>
<dbReference type="Proteomes" id="UP000231896">
    <property type="component" value="Chromosome"/>
</dbReference>